<organism evidence="9 10">
    <name type="scientific">Saccharomycopsis crataegensis</name>
    <dbReference type="NCBI Taxonomy" id="43959"/>
    <lineage>
        <taxon>Eukaryota</taxon>
        <taxon>Fungi</taxon>
        <taxon>Dikarya</taxon>
        <taxon>Ascomycota</taxon>
        <taxon>Saccharomycotina</taxon>
        <taxon>Saccharomycetes</taxon>
        <taxon>Saccharomycopsidaceae</taxon>
        <taxon>Saccharomycopsis</taxon>
    </lineage>
</organism>
<evidence type="ECO:0000256" key="3">
    <source>
        <dbReference type="ARBA" id="ARBA00022692"/>
    </source>
</evidence>
<feature type="region of interest" description="Disordered" evidence="6">
    <location>
        <begin position="566"/>
        <end position="729"/>
    </location>
</feature>
<dbReference type="RefSeq" id="XP_064851612.1">
    <property type="nucleotide sequence ID" value="XM_064995540.1"/>
</dbReference>
<dbReference type="PROSITE" id="PS51778">
    <property type="entry name" value="VAST"/>
    <property type="match status" value="1"/>
</dbReference>
<keyword evidence="10" id="KW-1185">Reference proteome</keyword>
<keyword evidence="4 7" id="KW-1133">Transmembrane helix</keyword>
<feature type="region of interest" description="Disordered" evidence="6">
    <location>
        <begin position="1"/>
        <end position="108"/>
    </location>
</feature>
<dbReference type="GO" id="GO:0120015">
    <property type="term" value="F:sterol transfer activity"/>
    <property type="evidence" value="ECO:0007669"/>
    <property type="project" value="TreeGrafter"/>
</dbReference>
<feature type="domain" description="VASt" evidence="8">
    <location>
        <begin position="731"/>
        <end position="905"/>
    </location>
</feature>
<protein>
    <submittedName>
        <fullName evidence="9">Lam4 protein</fullName>
    </submittedName>
</protein>
<dbReference type="InterPro" id="IPR011993">
    <property type="entry name" value="PH-like_dom_sf"/>
</dbReference>
<dbReference type="GO" id="GO:0032541">
    <property type="term" value="C:cortical endoplasmic reticulum"/>
    <property type="evidence" value="ECO:0007669"/>
    <property type="project" value="TreeGrafter"/>
</dbReference>
<dbReference type="Pfam" id="PF02893">
    <property type="entry name" value="GRAM"/>
    <property type="match status" value="1"/>
</dbReference>
<evidence type="ECO:0000313" key="9">
    <source>
        <dbReference type="EMBL" id="GMM34612.1"/>
    </source>
</evidence>
<feature type="compositionally biased region" description="Low complexity" evidence="6">
    <location>
        <begin position="587"/>
        <end position="601"/>
    </location>
</feature>
<evidence type="ECO:0000313" key="10">
    <source>
        <dbReference type="Proteomes" id="UP001360560"/>
    </source>
</evidence>
<feature type="region of interest" description="Disordered" evidence="6">
    <location>
        <begin position="399"/>
        <end position="432"/>
    </location>
</feature>
<feature type="compositionally biased region" description="Basic residues" evidence="6">
    <location>
        <begin position="909"/>
        <end position="927"/>
    </location>
</feature>
<reference evidence="9 10" key="1">
    <citation type="journal article" date="2023" name="Elife">
        <title>Identification of key yeast species and microbe-microbe interactions impacting larval growth of Drosophila in the wild.</title>
        <authorList>
            <person name="Mure A."/>
            <person name="Sugiura Y."/>
            <person name="Maeda R."/>
            <person name="Honda K."/>
            <person name="Sakurai N."/>
            <person name="Takahashi Y."/>
            <person name="Watada M."/>
            <person name="Katoh T."/>
            <person name="Gotoh A."/>
            <person name="Gotoh Y."/>
            <person name="Taniguchi I."/>
            <person name="Nakamura K."/>
            <person name="Hayashi T."/>
            <person name="Katayama T."/>
            <person name="Uemura T."/>
            <person name="Hattori Y."/>
        </authorList>
    </citation>
    <scope>NUCLEOTIDE SEQUENCE [LARGE SCALE GENOMIC DNA]</scope>
    <source>
        <strain evidence="9 10">SC-9</strain>
    </source>
</reference>
<dbReference type="GO" id="GO:0005739">
    <property type="term" value="C:mitochondrion"/>
    <property type="evidence" value="ECO:0007669"/>
    <property type="project" value="TreeGrafter"/>
</dbReference>
<comment type="subcellular location">
    <subcellularLocation>
        <location evidence="1">Membrane</location>
        <topology evidence="1">Single-pass membrane protein</topology>
    </subcellularLocation>
</comment>
<feature type="compositionally biased region" description="Acidic residues" evidence="6">
    <location>
        <begin position="602"/>
        <end position="622"/>
    </location>
</feature>
<keyword evidence="5 7" id="KW-0472">Membrane</keyword>
<evidence type="ECO:0000256" key="7">
    <source>
        <dbReference type="SAM" id="Phobius"/>
    </source>
</evidence>
<dbReference type="GO" id="GO:0140268">
    <property type="term" value="C:endoplasmic reticulum-plasma membrane contact site"/>
    <property type="evidence" value="ECO:0007669"/>
    <property type="project" value="TreeGrafter"/>
</dbReference>
<feature type="compositionally biased region" description="Acidic residues" evidence="6">
    <location>
        <begin position="571"/>
        <end position="586"/>
    </location>
</feature>
<evidence type="ECO:0000256" key="6">
    <source>
        <dbReference type="SAM" id="MobiDB-lite"/>
    </source>
</evidence>
<dbReference type="Pfam" id="PF16016">
    <property type="entry name" value="VASt"/>
    <property type="match status" value="1"/>
</dbReference>
<dbReference type="InterPro" id="IPR031968">
    <property type="entry name" value="VASt"/>
</dbReference>
<feature type="region of interest" description="Disordered" evidence="6">
    <location>
        <begin position="903"/>
        <end position="935"/>
    </location>
</feature>
<feature type="compositionally biased region" description="Basic and acidic residues" evidence="6">
    <location>
        <begin position="662"/>
        <end position="673"/>
    </location>
</feature>
<dbReference type="PANTHER" id="PTHR23319:SF4">
    <property type="entry name" value="GRAM DOMAIN CONTAINING 1B, ISOFORM E"/>
    <property type="match status" value="1"/>
</dbReference>
<dbReference type="GO" id="GO:0005789">
    <property type="term" value="C:endoplasmic reticulum membrane"/>
    <property type="evidence" value="ECO:0007669"/>
    <property type="project" value="TreeGrafter"/>
</dbReference>
<feature type="compositionally biased region" description="Low complexity" evidence="6">
    <location>
        <begin position="629"/>
        <end position="644"/>
    </location>
</feature>
<dbReference type="GO" id="GO:0032366">
    <property type="term" value="P:intracellular sterol transport"/>
    <property type="evidence" value="ECO:0007669"/>
    <property type="project" value="TreeGrafter"/>
</dbReference>
<evidence type="ECO:0000256" key="2">
    <source>
        <dbReference type="ARBA" id="ARBA00006582"/>
    </source>
</evidence>
<dbReference type="InterPro" id="IPR004182">
    <property type="entry name" value="GRAM"/>
</dbReference>
<accession>A0AAV5QJ57</accession>
<feature type="compositionally biased region" description="Basic residues" evidence="6">
    <location>
        <begin position="1"/>
        <end position="11"/>
    </location>
</feature>
<evidence type="ECO:0000259" key="8">
    <source>
        <dbReference type="PROSITE" id="PS51778"/>
    </source>
</evidence>
<comment type="caution">
    <text evidence="9">The sequence shown here is derived from an EMBL/GenBank/DDBJ whole genome shotgun (WGS) entry which is preliminary data.</text>
</comment>
<dbReference type="GO" id="GO:0005886">
    <property type="term" value="C:plasma membrane"/>
    <property type="evidence" value="ECO:0007669"/>
    <property type="project" value="TreeGrafter"/>
</dbReference>
<dbReference type="Proteomes" id="UP001360560">
    <property type="component" value="Unassembled WGS sequence"/>
</dbReference>
<dbReference type="AlphaFoldDB" id="A0AAV5QJ57"/>
<dbReference type="EMBL" id="BTFZ01000003">
    <property type="protein sequence ID" value="GMM34612.1"/>
    <property type="molecule type" value="Genomic_DNA"/>
</dbReference>
<evidence type="ECO:0000256" key="1">
    <source>
        <dbReference type="ARBA" id="ARBA00004167"/>
    </source>
</evidence>
<proteinExistence type="inferred from homology"/>
<dbReference type="GeneID" id="90072591"/>
<feature type="compositionally biased region" description="Acidic residues" evidence="6">
    <location>
        <begin position="63"/>
        <end position="76"/>
    </location>
</feature>
<evidence type="ECO:0000256" key="5">
    <source>
        <dbReference type="ARBA" id="ARBA00023136"/>
    </source>
</evidence>
<sequence>MKPITLRKRSKSTSSNANDGNNETASKSPLANAPEIHPVRSKKSHLRPTELLSPHRHSRLFDSDEASNDNAEDEEVSLGLNDSTLDADSLAAPQSEDPDASSDSGKHDKGLLSGFLSIAQNVGNQLTSITSTTDAHKDEVIPAAIDSKKIESQEAIATTSHGSQLSENLSSIKDIKFKAVKADSPVNTLGNGNLSLNDFSRSPGHGNQQKHSPIALNIPIPGSIDANIAMPRVDAVDNDGNSSRVASGTNKFIQNLSVAVNVAGGLGSANLLDSQATLQEKLQKVEQQQKAGVKFSMSDRTIPNDAIMTPNRLDYSNANILSTAPTDASSLLSSAKNSPVNKRFSQGAIDFPLRSISPKRFSSLREVPKSNRSVDDIKRGKSFTFPKKSSYFEESLSNPNLSVAGGRSRSSSRTSSLGGNLSSKTSNNLVVPSTINGKRSELSFASERKQREFHSTFKRIPQTENLYVDYVCALSKDILLQGKMYVSENYISFNSNILGWVTNISVPLEEIVQIEKRTTAGFIPNALSIQTLHQRYFFTSFISRDNTFDFITMLWNHVVRGANFSSSGSINEDDSEEYSDSDETENDSSSSGYDSDSGLQDSDLDELSDMDDMTSSMDESEEEPKAVDTNDNNAVVTTNNNNANESSGLPLKLSRIRGKSFSRKEDKKSKDKNISNTKVNDNNNGSNEETSNVKAPSSGGGGGDDDELGTLPILGATKHAPTTSPWVKKPNETEIQSVVFPAPPGTIFSLLFGENDNTFATSLIQKQKNIDIGEISPYSKNPESGLKERKYSYTKPLSAPVGPKQTRCNITETIEKLDVDNEGQIQVLQVTHSPDVPSGNSFLVNTRFYMTWAKNNGTLVQIITFIEWSGKSWIKGAIESGTISGQKESIEILVNSINEELASRMTSGKSRKKSKTKTKSRKPKPSSKVKTPISTPTKELAANEGIFSNIYGVIDSILDSIPIPLIPKDFKTPIVLFLLFLFLLPTIFRGLFGSRASYGDRDYISTYSTADGEFTVIPPMQRLYSNGNLRNELQVNVWDWIEAKVNKEELSNEIEDSKDDESIGFAWREKYYDNSLSDSQKEYLSKVVKNRKSQELSKKYSKQELAEYVRLNEMRIDELKKMLSDMKS</sequence>
<dbReference type="CDD" id="cd13220">
    <property type="entry name" value="PH-GRAM_GRAMDC"/>
    <property type="match status" value="1"/>
</dbReference>
<dbReference type="PANTHER" id="PTHR23319">
    <property type="entry name" value="GRAM DOMAIN CONTAINING 1B, ISOFORM E"/>
    <property type="match status" value="1"/>
</dbReference>
<gene>
    <name evidence="9" type="ORF">DASC09_019370</name>
</gene>
<dbReference type="SMART" id="SM00568">
    <property type="entry name" value="GRAM"/>
    <property type="match status" value="1"/>
</dbReference>
<feature type="compositionally biased region" description="Polar residues" evidence="6">
    <location>
        <begin position="674"/>
        <end position="695"/>
    </location>
</feature>
<feature type="transmembrane region" description="Helical" evidence="7">
    <location>
        <begin position="974"/>
        <end position="992"/>
    </location>
</feature>
<dbReference type="Gene3D" id="2.30.29.30">
    <property type="entry name" value="Pleckstrin-homology domain (PH domain)/Phosphotyrosine-binding domain (PTB)"/>
    <property type="match status" value="1"/>
</dbReference>
<dbReference type="InterPro" id="IPR051482">
    <property type="entry name" value="Cholesterol_transport"/>
</dbReference>
<feature type="compositionally biased region" description="Polar residues" evidence="6">
    <location>
        <begin position="12"/>
        <end position="29"/>
    </location>
</feature>
<evidence type="ECO:0000256" key="4">
    <source>
        <dbReference type="ARBA" id="ARBA00022989"/>
    </source>
</evidence>
<name>A0AAV5QJ57_9ASCO</name>
<keyword evidence="3 7" id="KW-0812">Transmembrane</keyword>
<feature type="compositionally biased region" description="Low complexity" evidence="6">
    <location>
        <begin position="401"/>
        <end position="423"/>
    </location>
</feature>
<comment type="similarity">
    <text evidence="2">Belongs to the YSP2 family.</text>
</comment>
<dbReference type="GO" id="GO:0032934">
    <property type="term" value="F:sterol binding"/>
    <property type="evidence" value="ECO:0007669"/>
    <property type="project" value="TreeGrafter"/>
</dbReference>